<dbReference type="SUPFAM" id="SSF51126">
    <property type="entry name" value="Pectin lyase-like"/>
    <property type="match status" value="1"/>
</dbReference>
<accession>A0ABQ3Y002</accession>
<dbReference type="InterPro" id="IPR012334">
    <property type="entry name" value="Pectin_lyas_fold"/>
</dbReference>
<gene>
    <name evidence="1" type="ORF">Ade02nite_19700</name>
</gene>
<proteinExistence type="predicted"/>
<dbReference type="InterPro" id="IPR011050">
    <property type="entry name" value="Pectin_lyase_fold/virulence"/>
</dbReference>
<evidence type="ECO:0000313" key="1">
    <source>
        <dbReference type="EMBL" id="GID73329.1"/>
    </source>
</evidence>
<evidence type="ECO:0000313" key="2">
    <source>
        <dbReference type="Proteomes" id="UP000609879"/>
    </source>
</evidence>
<organism evidence="1 2">
    <name type="scientific">Paractinoplanes deccanensis</name>
    <dbReference type="NCBI Taxonomy" id="113561"/>
    <lineage>
        <taxon>Bacteria</taxon>
        <taxon>Bacillati</taxon>
        <taxon>Actinomycetota</taxon>
        <taxon>Actinomycetes</taxon>
        <taxon>Micromonosporales</taxon>
        <taxon>Micromonosporaceae</taxon>
        <taxon>Paractinoplanes</taxon>
    </lineage>
</organism>
<evidence type="ECO:0008006" key="3">
    <source>
        <dbReference type="Google" id="ProtNLM"/>
    </source>
</evidence>
<comment type="caution">
    <text evidence="1">The sequence shown here is derived from an EMBL/GenBank/DDBJ whole genome shotgun (WGS) entry which is preliminary data.</text>
</comment>
<reference evidence="1 2" key="1">
    <citation type="submission" date="2021-01" db="EMBL/GenBank/DDBJ databases">
        <title>Whole genome shotgun sequence of Actinoplanes deccanensis NBRC 13994.</title>
        <authorList>
            <person name="Komaki H."/>
            <person name="Tamura T."/>
        </authorList>
    </citation>
    <scope>NUCLEOTIDE SEQUENCE [LARGE SCALE GENOMIC DNA]</scope>
    <source>
        <strain evidence="1 2">NBRC 13994</strain>
    </source>
</reference>
<dbReference type="Proteomes" id="UP000609879">
    <property type="component" value="Unassembled WGS sequence"/>
</dbReference>
<protein>
    <recommendedName>
        <fullName evidence="3">Pectate lyase superfamily protein domain-containing protein</fullName>
    </recommendedName>
</protein>
<dbReference type="RefSeq" id="WP_203761254.1">
    <property type="nucleotide sequence ID" value="NZ_BAAABO010000029.1"/>
</dbReference>
<sequence length="532" mass="54872">MATKRLPTLDGGDRILSQFLPESVATVAVPPPVGNVAADTATVQDALDAAATGGAGRVVLSAGWDYEIAGVTIDTGVVLDLNGGGLTLADNTDAYLLSTVNYDTLAAGDTTGGARDWAVINGYLDGNKAAQSGTKPVFAIYGRRYILNRLLIRNGKGHGLATKWSTTSPFLSPNGFESFITDVYIHSCDGDGLRFEGPHDTYVQNLFVVKCSATASAVPVNLPDATGRANGSNFDKFHVYGGNGYNYGLVVNTSGTKFTNFVVEGSQVAQCLIQASQVQFDAAHLYPGGIATATVKGIQVGDSTHTALNGLWINAKVENCGGGGFDFTYMGDHNWVRAHIYYYTGTTPTLATAGFVGTPTNLNSIQLYVADNTFVPTTQCLNAIVGPSKILRTAAADTRDLVDVRDQAGTAMYTVDYKGRPRSKAGATPTVANGAQIGTGGSPGTAISGTDHAGMVTVTTGSSGAAAGQLAAVTFSTAFGATPRAVVITPKDAGGAALQPFVTTAASGFSIRCAGVPVASTTYTFDYIVIGS</sequence>
<dbReference type="Gene3D" id="2.160.20.10">
    <property type="entry name" value="Single-stranded right-handed beta-helix, Pectin lyase-like"/>
    <property type="match status" value="1"/>
</dbReference>
<keyword evidence="2" id="KW-1185">Reference proteome</keyword>
<dbReference type="EMBL" id="BOMI01000033">
    <property type="protein sequence ID" value="GID73329.1"/>
    <property type="molecule type" value="Genomic_DNA"/>
</dbReference>
<name>A0ABQ3Y002_9ACTN</name>